<keyword evidence="2 5" id="KW-0812">Transmembrane</keyword>
<evidence type="ECO:0000256" key="2">
    <source>
        <dbReference type="ARBA" id="ARBA00022692"/>
    </source>
</evidence>
<dbReference type="RefSeq" id="WP_075532012.1">
    <property type="nucleotide sequence ID" value="NZ_CAWRCN010000151.1"/>
</dbReference>
<dbReference type="EMBL" id="FPLJ01000092">
    <property type="protein sequence ID" value="SGZ00241.1"/>
    <property type="molecule type" value="Genomic_DNA"/>
</dbReference>
<accession>A0ABY1HI69</accession>
<comment type="caution">
    <text evidence="6">The sequence shown here is derived from an EMBL/GenBank/DDBJ whole genome shotgun (WGS) entry which is preliminary data.</text>
</comment>
<dbReference type="InterPro" id="IPR007792">
    <property type="entry name" value="T4SS_VirB3/TrbD/AvhB"/>
</dbReference>
<protein>
    <submittedName>
        <fullName evidence="6">TrbD mating pair formation protein</fullName>
    </submittedName>
</protein>
<feature type="transmembrane region" description="Helical" evidence="5">
    <location>
        <begin position="24"/>
        <end position="53"/>
    </location>
</feature>
<dbReference type="Proteomes" id="UP000182660">
    <property type="component" value="Unassembled WGS sequence"/>
</dbReference>
<reference evidence="6 7" key="1">
    <citation type="submission" date="2016-11" db="EMBL/GenBank/DDBJ databases">
        <authorList>
            <person name="Klemetsen T."/>
        </authorList>
    </citation>
    <scope>NUCLEOTIDE SEQUENCE [LARGE SCALE GENOMIC DNA]</scope>
    <source>
        <strain evidence="6">MT 2528</strain>
    </source>
</reference>
<organism evidence="6 7">
    <name type="scientific">Moritella viscosa</name>
    <dbReference type="NCBI Taxonomy" id="80854"/>
    <lineage>
        <taxon>Bacteria</taxon>
        <taxon>Pseudomonadati</taxon>
        <taxon>Pseudomonadota</taxon>
        <taxon>Gammaproteobacteria</taxon>
        <taxon>Alteromonadales</taxon>
        <taxon>Moritellaceae</taxon>
        <taxon>Moritella</taxon>
    </lineage>
</organism>
<gene>
    <name evidence="6" type="ORF">MT2528_3995</name>
</gene>
<comment type="subcellular location">
    <subcellularLocation>
        <location evidence="1">Membrane</location>
    </subcellularLocation>
</comment>
<proteinExistence type="predicted"/>
<evidence type="ECO:0000256" key="3">
    <source>
        <dbReference type="ARBA" id="ARBA00022989"/>
    </source>
</evidence>
<dbReference type="Pfam" id="PF05101">
    <property type="entry name" value="VirB3"/>
    <property type="match status" value="1"/>
</dbReference>
<keyword evidence="3 5" id="KW-1133">Transmembrane helix</keyword>
<name>A0ABY1HI69_9GAMM</name>
<evidence type="ECO:0000313" key="7">
    <source>
        <dbReference type="Proteomes" id="UP000182660"/>
    </source>
</evidence>
<evidence type="ECO:0000256" key="5">
    <source>
        <dbReference type="SAM" id="Phobius"/>
    </source>
</evidence>
<evidence type="ECO:0000256" key="4">
    <source>
        <dbReference type="ARBA" id="ARBA00023136"/>
    </source>
</evidence>
<keyword evidence="4 5" id="KW-0472">Membrane</keyword>
<keyword evidence="7" id="KW-1185">Reference proteome</keyword>
<sequence>MALHRTPIFDFHRGNLIVGCERNLLLMLGLLCMVLVILQTIPTISLAVCLWIGGLPLLRVMGKTDPHMSRVFKAYRKHPDYYPAHARKNYAQRD</sequence>
<evidence type="ECO:0000313" key="6">
    <source>
        <dbReference type="EMBL" id="SGZ00241.1"/>
    </source>
</evidence>
<evidence type="ECO:0000256" key="1">
    <source>
        <dbReference type="ARBA" id="ARBA00004370"/>
    </source>
</evidence>